<dbReference type="EMBL" id="KI545862">
    <property type="protein sequence ID" value="EST07486.1"/>
    <property type="molecule type" value="Genomic_DNA"/>
</dbReference>
<dbReference type="AlphaFoldDB" id="V5EAR1"/>
<gene>
    <name evidence="2" type="ORF">PSEUBRA_SCAF2g02568</name>
</gene>
<reference evidence="3" key="1">
    <citation type="journal article" date="2013" name="Genome Announc.">
        <title>Draft genome sequence of Pseudozyma brasiliensis sp. nov. strain GHG001, a high producer of endo-1,4-xylanase isolated from an insect pest of sugarcane.</title>
        <authorList>
            <person name="Oliveira J.V.D.C."/>
            <person name="dos Santos R.A.C."/>
            <person name="Borges T.A."/>
            <person name="Riano-Pachon D.M."/>
            <person name="Goldman G.H."/>
        </authorList>
    </citation>
    <scope>NUCLEOTIDE SEQUENCE [LARGE SCALE GENOMIC DNA]</scope>
    <source>
        <strain evidence="3">GHG001</strain>
    </source>
</reference>
<protein>
    <submittedName>
        <fullName evidence="2">Uncharacterized protein</fullName>
    </submittedName>
</protein>
<dbReference type="HOGENOM" id="CLU_2027731_0_0_1"/>
<evidence type="ECO:0000313" key="3">
    <source>
        <dbReference type="Proteomes" id="UP000019377"/>
    </source>
</evidence>
<dbReference type="STRING" id="1365824.V5EAR1"/>
<sequence>MSAVAPRPASIANSFYESDGRSSIDYGPFTDPNSKTSELARAVGREREGLVPAFRPPSNWTQRSSHHDVVWSGAHQHAQDPNDDQFSDAESWDGETQPSSAAPTNVDHDSLSSVYGHPDQRL</sequence>
<name>V5EAR1_KALBG</name>
<feature type="compositionally biased region" description="Polar residues" evidence="1">
    <location>
        <begin position="94"/>
        <end position="103"/>
    </location>
</feature>
<evidence type="ECO:0000256" key="1">
    <source>
        <dbReference type="SAM" id="MobiDB-lite"/>
    </source>
</evidence>
<evidence type="ECO:0000313" key="2">
    <source>
        <dbReference type="EMBL" id="EST07486.1"/>
    </source>
</evidence>
<keyword evidence="3" id="KW-1185">Reference proteome</keyword>
<feature type="region of interest" description="Disordered" evidence="1">
    <location>
        <begin position="1"/>
        <end position="35"/>
    </location>
</feature>
<accession>V5EAR1</accession>
<organism evidence="2 3">
    <name type="scientific">Kalmanozyma brasiliensis (strain GHG001)</name>
    <name type="common">Yeast</name>
    <name type="synonym">Pseudozyma brasiliensis</name>
    <dbReference type="NCBI Taxonomy" id="1365824"/>
    <lineage>
        <taxon>Eukaryota</taxon>
        <taxon>Fungi</taxon>
        <taxon>Dikarya</taxon>
        <taxon>Basidiomycota</taxon>
        <taxon>Ustilaginomycotina</taxon>
        <taxon>Ustilaginomycetes</taxon>
        <taxon>Ustilaginales</taxon>
        <taxon>Ustilaginaceae</taxon>
        <taxon>Kalmanozyma</taxon>
    </lineage>
</organism>
<feature type="region of interest" description="Disordered" evidence="1">
    <location>
        <begin position="51"/>
        <end position="122"/>
    </location>
</feature>
<feature type="compositionally biased region" description="Acidic residues" evidence="1">
    <location>
        <begin position="81"/>
        <end position="93"/>
    </location>
</feature>
<proteinExistence type="predicted"/>
<dbReference type="Proteomes" id="UP000019377">
    <property type="component" value="Unassembled WGS sequence"/>
</dbReference>
<dbReference type="eggNOG" id="ENOG502T3XE">
    <property type="taxonomic scope" value="Eukaryota"/>
</dbReference>